<evidence type="ECO:0000259" key="2">
    <source>
        <dbReference type="PROSITE" id="PS50848"/>
    </source>
</evidence>
<evidence type="ECO:0000313" key="4">
    <source>
        <dbReference type="Proteomes" id="UP001269819"/>
    </source>
</evidence>
<protein>
    <submittedName>
        <fullName evidence="3">START domain-containing protein</fullName>
    </submittedName>
</protein>
<dbReference type="InterPro" id="IPR023393">
    <property type="entry name" value="START-like_dom_sf"/>
</dbReference>
<dbReference type="SUPFAM" id="SSF55961">
    <property type="entry name" value="Bet v1-like"/>
    <property type="match status" value="1"/>
</dbReference>
<accession>A0ABU3VSZ0</accession>
<keyword evidence="1" id="KW-0732">Signal</keyword>
<proteinExistence type="predicted"/>
<dbReference type="PANTHER" id="PTHR19308">
    <property type="entry name" value="PHOSPHATIDYLCHOLINE TRANSFER PROTEIN"/>
    <property type="match status" value="1"/>
</dbReference>
<name>A0ABU3VSZ0_9GAMM</name>
<sequence>MTSLCTRMAGRWMVGVAAALLSPLSLASLPPEDASDWSLRKTEGNIRVYTIEQPDSSFKAFKAIALMDVPLENLMAVMIDPTSCMSWVHGCTEAYGLEGGSFQDRYAYSINDMPWPVTDRDYVLHITTAGSESRGEVIMELNAVPDYREPNDDLVRVDRSDTRYRFVAEGDQTRMIWLQHTDPNGSLPGWLVNNLLVDIPVKSLQNLEQLATEPRYANHRLQFDADGQLTGVASVQSGDDE</sequence>
<keyword evidence="4" id="KW-1185">Reference proteome</keyword>
<dbReference type="PIRSF" id="PIRSF039033">
    <property type="entry name" value="START_dom"/>
    <property type="match status" value="1"/>
</dbReference>
<dbReference type="Gene3D" id="3.30.530.20">
    <property type="match status" value="1"/>
</dbReference>
<feature type="domain" description="START" evidence="2">
    <location>
        <begin position="25"/>
        <end position="216"/>
    </location>
</feature>
<gene>
    <name evidence="3" type="ORF">RYS15_01730</name>
</gene>
<dbReference type="PROSITE" id="PS50848">
    <property type="entry name" value="START"/>
    <property type="match status" value="1"/>
</dbReference>
<evidence type="ECO:0000313" key="3">
    <source>
        <dbReference type="EMBL" id="MDV2077380.1"/>
    </source>
</evidence>
<organism evidence="3 4">
    <name type="scientific">Marinobacter xestospongiae</name>
    <dbReference type="NCBI Taxonomy" id="994319"/>
    <lineage>
        <taxon>Bacteria</taxon>
        <taxon>Pseudomonadati</taxon>
        <taxon>Pseudomonadota</taxon>
        <taxon>Gammaproteobacteria</taxon>
        <taxon>Pseudomonadales</taxon>
        <taxon>Marinobacteraceae</taxon>
        <taxon>Marinobacter</taxon>
    </lineage>
</organism>
<evidence type="ECO:0000256" key="1">
    <source>
        <dbReference type="SAM" id="SignalP"/>
    </source>
</evidence>
<comment type="caution">
    <text evidence="3">The sequence shown here is derived from an EMBL/GenBank/DDBJ whole genome shotgun (WGS) entry which is preliminary data.</text>
</comment>
<dbReference type="Pfam" id="PF01852">
    <property type="entry name" value="START"/>
    <property type="match status" value="1"/>
</dbReference>
<dbReference type="InterPro" id="IPR051213">
    <property type="entry name" value="START_lipid_transfer"/>
</dbReference>
<feature type="signal peptide" evidence="1">
    <location>
        <begin position="1"/>
        <end position="27"/>
    </location>
</feature>
<dbReference type="RefSeq" id="WP_316972351.1">
    <property type="nucleotide sequence ID" value="NZ_JAWIIJ010000001.1"/>
</dbReference>
<reference evidence="3 4" key="1">
    <citation type="submission" date="2023-10" db="EMBL/GenBank/DDBJ databases">
        <title>Characteristics and mechanism of a salt-tolerant marine origin heterotrophic nitrifying- aerobic denitrifying bacteria Marinobacter xestospongiae HN1.</title>
        <authorList>
            <person name="Qi R."/>
        </authorList>
    </citation>
    <scope>NUCLEOTIDE SEQUENCE [LARGE SCALE GENOMIC DNA]</scope>
    <source>
        <strain evidence="3 4">HN1</strain>
    </source>
</reference>
<dbReference type="InterPro" id="IPR002913">
    <property type="entry name" value="START_lipid-bd_dom"/>
</dbReference>
<dbReference type="PANTHER" id="PTHR19308:SF14">
    <property type="entry name" value="START DOMAIN-CONTAINING PROTEIN"/>
    <property type="match status" value="1"/>
</dbReference>
<feature type="chain" id="PRO_5047415660" evidence="1">
    <location>
        <begin position="28"/>
        <end position="241"/>
    </location>
</feature>
<dbReference type="InterPro" id="IPR028347">
    <property type="entry name" value="START_dom_prot"/>
</dbReference>
<dbReference type="Proteomes" id="UP001269819">
    <property type="component" value="Unassembled WGS sequence"/>
</dbReference>
<dbReference type="EMBL" id="JAWIIJ010000001">
    <property type="protein sequence ID" value="MDV2077380.1"/>
    <property type="molecule type" value="Genomic_DNA"/>
</dbReference>